<evidence type="ECO:0000256" key="2">
    <source>
        <dbReference type="ARBA" id="ARBA00022670"/>
    </source>
</evidence>
<dbReference type="GO" id="GO:0008236">
    <property type="term" value="F:serine-type peptidase activity"/>
    <property type="evidence" value="ECO:0007669"/>
    <property type="project" value="UniProtKB-KW"/>
</dbReference>
<sequence length="207" mass="24029">MKYYLSSYKFGNKIEELKKLIPDNNRIGHINNSRDWVGSDLERANKHQNEEIEFLNGIGFKAEPLDLKMYFHKKDDLRNKLNSLGALWVSGGNTFVLRMAMKLSGFDEIFKELKNKTDFLYGGYSAGICILSDSLKSIENVDDPNNFPYEEIDKPIYEGLGIYNYSFMPHYDSDHFESEAIGKEIQRCIDNKWLFKALRDGDVIIEE</sequence>
<name>A0A2K9PRL7_9FLAO</name>
<dbReference type="PANTHER" id="PTHR20842">
    <property type="entry name" value="PROTEASE S51 ALPHA-ASPARTYL DIPEPTIDASE"/>
    <property type="match status" value="1"/>
</dbReference>
<evidence type="ECO:0000313" key="6">
    <source>
        <dbReference type="Proteomes" id="UP000235826"/>
    </source>
</evidence>
<organism evidence="5 6">
    <name type="scientific">Flavivirga eckloniae</name>
    <dbReference type="NCBI Taxonomy" id="1803846"/>
    <lineage>
        <taxon>Bacteria</taxon>
        <taxon>Pseudomonadati</taxon>
        <taxon>Bacteroidota</taxon>
        <taxon>Flavobacteriia</taxon>
        <taxon>Flavobacteriales</taxon>
        <taxon>Flavobacteriaceae</taxon>
        <taxon>Flavivirga</taxon>
    </lineage>
</organism>
<evidence type="ECO:0008006" key="7">
    <source>
        <dbReference type="Google" id="ProtNLM"/>
    </source>
</evidence>
<dbReference type="EMBL" id="CP025791">
    <property type="protein sequence ID" value="AUP79217.1"/>
    <property type="molecule type" value="Genomic_DNA"/>
</dbReference>
<evidence type="ECO:0000256" key="3">
    <source>
        <dbReference type="ARBA" id="ARBA00022801"/>
    </source>
</evidence>
<protein>
    <recommendedName>
        <fullName evidence="7">Peptidase</fullName>
    </recommendedName>
</protein>
<dbReference type="Proteomes" id="UP000235826">
    <property type="component" value="Chromosome"/>
</dbReference>
<dbReference type="AlphaFoldDB" id="A0A2K9PRL7"/>
<keyword evidence="4" id="KW-0720">Serine protease</keyword>
<dbReference type="GO" id="GO:0006508">
    <property type="term" value="P:proteolysis"/>
    <property type="evidence" value="ECO:0007669"/>
    <property type="project" value="UniProtKB-KW"/>
</dbReference>
<dbReference type="PANTHER" id="PTHR20842:SF0">
    <property type="entry name" value="ALPHA-ASPARTYL DIPEPTIDASE"/>
    <property type="match status" value="1"/>
</dbReference>
<reference evidence="5 6" key="1">
    <citation type="submission" date="2018-01" db="EMBL/GenBank/DDBJ databases">
        <title>Complete genome sequence of Flavivirga eckloniae ECD14 isolated from seaweed Ecklonia cava.</title>
        <authorList>
            <person name="Lee J.H."/>
            <person name="Baik K.S."/>
            <person name="Seong C.N."/>
        </authorList>
    </citation>
    <scope>NUCLEOTIDE SEQUENCE [LARGE SCALE GENOMIC DNA]</scope>
    <source>
        <strain evidence="5 6">ECD14</strain>
    </source>
</reference>
<dbReference type="SUPFAM" id="SSF52317">
    <property type="entry name" value="Class I glutamine amidotransferase-like"/>
    <property type="match status" value="1"/>
</dbReference>
<dbReference type="KEGG" id="fek:C1H87_11085"/>
<keyword evidence="2" id="KW-0645">Protease</keyword>
<evidence type="ECO:0000256" key="1">
    <source>
        <dbReference type="ARBA" id="ARBA00006534"/>
    </source>
</evidence>
<keyword evidence="6" id="KW-1185">Reference proteome</keyword>
<proteinExistence type="inferred from homology"/>
<dbReference type="OrthoDB" id="9778515at2"/>
<accession>A0A2K9PRL7</accession>
<dbReference type="InterPro" id="IPR005320">
    <property type="entry name" value="Peptidase_S51"/>
</dbReference>
<keyword evidence="3" id="KW-0378">Hydrolase</keyword>
<dbReference type="Gene3D" id="3.40.50.880">
    <property type="match status" value="1"/>
</dbReference>
<gene>
    <name evidence="5" type="ORF">C1H87_11085</name>
</gene>
<evidence type="ECO:0000256" key="4">
    <source>
        <dbReference type="ARBA" id="ARBA00022825"/>
    </source>
</evidence>
<evidence type="ECO:0000313" key="5">
    <source>
        <dbReference type="EMBL" id="AUP79217.1"/>
    </source>
</evidence>
<dbReference type="InterPro" id="IPR029062">
    <property type="entry name" value="Class_I_gatase-like"/>
</dbReference>
<dbReference type="RefSeq" id="WP_102755872.1">
    <property type="nucleotide sequence ID" value="NZ_CP025791.1"/>
</dbReference>
<comment type="similarity">
    <text evidence="1">Belongs to the peptidase S51 family.</text>
</comment>
<dbReference type="Pfam" id="PF03575">
    <property type="entry name" value="Peptidase_S51"/>
    <property type="match status" value="1"/>
</dbReference>